<proteinExistence type="predicted"/>
<dbReference type="Proteomes" id="UP000694720">
    <property type="component" value="Unplaced"/>
</dbReference>
<evidence type="ECO:0000313" key="1">
    <source>
        <dbReference type="Ensembl" id="ENSSSCP00035040691.1"/>
    </source>
</evidence>
<protein>
    <submittedName>
        <fullName evidence="1">Uncharacterized protein</fullName>
    </submittedName>
</protein>
<evidence type="ECO:0000313" key="2">
    <source>
        <dbReference type="Proteomes" id="UP000694720"/>
    </source>
</evidence>
<organism evidence="1 2">
    <name type="scientific">Sus scrofa</name>
    <name type="common">Pig</name>
    <dbReference type="NCBI Taxonomy" id="9823"/>
    <lineage>
        <taxon>Eukaryota</taxon>
        <taxon>Metazoa</taxon>
        <taxon>Chordata</taxon>
        <taxon>Craniata</taxon>
        <taxon>Vertebrata</taxon>
        <taxon>Euteleostomi</taxon>
        <taxon>Mammalia</taxon>
        <taxon>Eutheria</taxon>
        <taxon>Laurasiatheria</taxon>
        <taxon>Artiodactyla</taxon>
        <taxon>Suina</taxon>
        <taxon>Suidae</taxon>
        <taxon>Sus</taxon>
    </lineage>
</organism>
<sequence length="82" mass="9074">MLNLIRFLQSLTVLEARNPKSRCQQGQAPSDAPRGESFLAFSCFGWRLAFFGSSGMARISASASKWPLPLCFCILISLSFLQ</sequence>
<name>A0A8D1B6W7_PIG</name>
<reference evidence="1" key="1">
    <citation type="submission" date="2025-08" db="UniProtKB">
        <authorList>
            <consortium name="Ensembl"/>
        </authorList>
    </citation>
    <scope>IDENTIFICATION</scope>
</reference>
<dbReference type="Ensembl" id="ENSSSCT00035096583.1">
    <property type="protein sequence ID" value="ENSSSCP00035040691.1"/>
    <property type="gene ID" value="ENSSSCG00035071432.1"/>
</dbReference>
<accession>A0A8D1B6W7</accession>
<dbReference type="AlphaFoldDB" id="A0A8D1B6W7"/>